<reference evidence="2" key="1">
    <citation type="submission" date="2021-01" db="EMBL/GenBank/DDBJ databases">
        <title>Adiantum capillus-veneris genome.</title>
        <authorList>
            <person name="Fang Y."/>
            <person name="Liao Q."/>
        </authorList>
    </citation>
    <scope>NUCLEOTIDE SEQUENCE</scope>
    <source>
        <strain evidence="2">H3</strain>
        <tissue evidence="2">Leaf</tissue>
    </source>
</reference>
<accession>A0A9D4UKW1</accession>
<evidence type="ECO:0000313" key="2">
    <source>
        <dbReference type="EMBL" id="KAI5069617.1"/>
    </source>
</evidence>
<sequence length="190" mass="20537">MQGVVIRKELQSLTEGTPISSGECIDASPAACTSSPPHKRSKQELHKPHKPGAGTLFHLNDSVNSAHEHDYCKSKQAVVEPINIKKEAYVETVVPPHALNEARPLHIEPLSIEPPRPLQATNVPNPIEIPLNNTNDPSLIEIELSVQPSGLYGVGESSQVDSKAIDLSIVPFPQSLLPQFLITDISDSSP</sequence>
<dbReference type="Proteomes" id="UP000886520">
    <property type="component" value="Chromosome 15"/>
</dbReference>
<feature type="region of interest" description="Disordered" evidence="1">
    <location>
        <begin position="17"/>
        <end position="54"/>
    </location>
</feature>
<dbReference type="EMBL" id="JABFUD020000015">
    <property type="protein sequence ID" value="KAI5069617.1"/>
    <property type="molecule type" value="Genomic_DNA"/>
</dbReference>
<comment type="caution">
    <text evidence="2">The sequence shown here is derived from an EMBL/GenBank/DDBJ whole genome shotgun (WGS) entry which is preliminary data.</text>
</comment>
<name>A0A9D4UKW1_ADICA</name>
<keyword evidence="3" id="KW-1185">Reference proteome</keyword>
<dbReference type="AlphaFoldDB" id="A0A9D4UKW1"/>
<protein>
    <submittedName>
        <fullName evidence="2">Uncharacterized protein</fullName>
    </submittedName>
</protein>
<gene>
    <name evidence="2" type="ORF">GOP47_0015918</name>
</gene>
<organism evidence="2 3">
    <name type="scientific">Adiantum capillus-veneris</name>
    <name type="common">Maidenhair fern</name>
    <dbReference type="NCBI Taxonomy" id="13818"/>
    <lineage>
        <taxon>Eukaryota</taxon>
        <taxon>Viridiplantae</taxon>
        <taxon>Streptophyta</taxon>
        <taxon>Embryophyta</taxon>
        <taxon>Tracheophyta</taxon>
        <taxon>Polypodiopsida</taxon>
        <taxon>Polypodiidae</taxon>
        <taxon>Polypodiales</taxon>
        <taxon>Pteridineae</taxon>
        <taxon>Pteridaceae</taxon>
        <taxon>Vittarioideae</taxon>
        <taxon>Adiantum</taxon>
    </lineage>
</organism>
<evidence type="ECO:0000313" key="3">
    <source>
        <dbReference type="Proteomes" id="UP000886520"/>
    </source>
</evidence>
<evidence type="ECO:0000256" key="1">
    <source>
        <dbReference type="SAM" id="MobiDB-lite"/>
    </source>
</evidence>
<proteinExistence type="predicted"/>